<dbReference type="EMBL" id="CAJNOJ010000057">
    <property type="protein sequence ID" value="CAF0985075.1"/>
    <property type="molecule type" value="Genomic_DNA"/>
</dbReference>
<evidence type="ECO:0000313" key="2">
    <source>
        <dbReference type="Proteomes" id="UP000663852"/>
    </source>
</evidence>
<dbReference type="AlphaFoldDB" id="A0A814FQ08"/>
<dbReference type="Proteomes" id="UP000663852">
    <property type="component" value="Unassembled WGS sequence"/>
</dbReference>
<gene>
    <name evidence="1" type="ORF">EDS130_LOCUS14081</name>
</gene>
<evidence type="ECO:0000313" key="1">
    <source>
        <dbReference type="EMBL" id="CAF0985075.1"/>
    </source>
</evidence>
<proteinExistence type="predicted"/>
<comment type="caution">
    <text evidence="1">The sequence shown here is derived from an EMBL/GenBank/DDBJ whole genome shotgun (WGS) entry which is preliminary data.</text>
</comment>
<sequence length="81" mass="9488">MDWCLLQKESHILRGLLEKNETITALHMLLRCHNAVTTCIVSRTSRYAHPDQRKNVRIDITVSYPWVITSMRQQKHNKTSA</sequence>
<protein>
    <submittedName>
        <fullName evidence="1">Uncharacterized protein</fullName>
    </submittedName>
</protein>
<organism evidence="1 2">
    <name type="scientific">Adineta ricciae</name>
    <name type="common">Rotifer</name>
    <dbReference type="NCBI Taxonomy" id="249248"/>
    <lineage>
        <taxon>Eukaryota</taxon>
        <taxon>Metazoa</taxon>
        <taxon>Spiralia</taxon>
        <taxon>Gnathifera</taxon>
        <taxon>Rotifera</taxon>
        <taxon>Eurotatoria</taxon>
        <taxon>Bdelloidea</taxon>
        <taxon>Adinetida</taxon>
        <taxon>Adinetidae</taxon>
        <taxon>Adineta</taxon>
    </lineage>
</organism>
<accession>A0A814FQ08</accession>
<name>A0A814FQ08_ADIRI</name>
<reference evidence="1" key="1">
    <citation type="submission" date="2021-02" db="EMBL/GenBank/DDBJ databases">
        <authorList>
            <person name="Nowell W R."/>
        </authorList>
    </citation>
    <scope>NUCLEOTIDE SEQUENCE</scope>
</reference>